<comment type="pathway">
    <text evidence="2">Lipid metabolism.</text>
</comment>
<evidence type="ECO:0000256" key="12">
    <source>
        <dbReference type="ARBA" id="ARBA00038622"/>
    </source>
</evidence>
<comment type="catalytic activity">
    <reaction evidence="17">
        <text>(2E)-hexenoyl-CoA + NADPH + H(+) = hexanoyl-CoA + NADP(+)</text>
        <dbReference type="Rhea" id="RHEA:44956"/>
        <dbReference type="ChEBI" id="CHEBI:15378"/>
        <dbReference type="ChEBI" id="CHEBI:57783"/>
        <dbReference type="ChEBI" id="CHEBI:58349"/>
        <dbReference type="ChEBI" id="CHEBI:62077"/>
        <dbReference type="ChEBI" id="CHEBI:62620"/>
    </reaction>
    <physiologicalReaction direction="left-to-right" evidence="17">
        <dbReference type="Rhea" id="RHEA:44957"/>
    </physiologicalReaction>
</comment>
<comment type="catalytic activity">
    <reaction evidence="15">
        <text>(2E)-dodecenoyl-CoA + NADPH + H(+) = dodecanoyl-CoA + NADP(+)</text>
        <dbReference type="Rhea" id="RHEA:44964"/>
        <dbReference type="ChEBI" id="CHEBI:15378"/>
        <dbReference type="ChEBI" id="CHEBI:57330"/>
        <dbReference type="ChEBI" id="CHEBI:57375"/>
        <dbReference type="ChEBI" id="CHEBI:57783"/>
        <dbReference type="ChEBI" id="CHEBI:58349"/>
    </reaction>
    <physiologicalReaction direction="left-to-right" evidence="15">
        <dbReference type="Rhea" id="RHEA:44965"/>
    </physiologicalReaction>
</comment>
<dbReference type="Proteomes" id="UP000237271">
    <property type="component" value="Unassembled WGS sequence"/>
</dbReference>
<comment type="catalytic activity">
    <reaction evidence="19">
        <text>(2E)-decenoyl-CoA + NADPH + H(+) = decanoyl-CoA + NADP(+)</text>
        <dbReference type="Rhea" id="RHEA:44960"/>
        <dbReference type="ChEBI" id="CHEBI:15378"/>
        <dbReference type="ChEBI" id="CHEBI:57783"/>
        <dbReference type="ChEBI" id="CHEBI:58349"/>
        <dbReference type="ChEBI" id="CHEBI:61406"/>
        <dbReference type="ChEBI" id="CHEBI:61430"/>
    </reaction>
    <physiologicalReaction direction="left-to-right" evidence="19">
        <dbReference type="Rhea" id="RHEA:44961"/>
    </physiologicalReaction>
</comment>
<evidence type="ECO:0000256" key="21">
    <source>
        <dbReference type="SAM" id="MobiDB-lite"/>
    </source>
</evidence>
<name>A0A2P4WZF9_9STRA</name>
<dbReference type="AlphaFoldDB" id="A0A2P4WZF9"/>
<dbReference type="PRINTS" id="PR00080">
    <property type="entry name" value="SDRFAMILY"/>
</dbReference>
<dbReference type="OrthoDB" id="1393670at2759"/>
<evidence type="ECO:0000256" key="13">
    <source>
        <dbReference type="ARBA" id="ARBA00038849"/>
    </source>
</evidence>
<dbReference type="GO" id="GO:0006633">
    <property type="term" value="P:fatty acid biosynthetic process"/>
    <property type="evidence" value="ECO:0007669"/>
    <property type="project" value="UniProtKB-KW"/>
</dbReference>
<evidence type="ECO:0000256" key="19">
    <source>
        <dbReference type="ARBA" id="ARBA00049386"/>
    </source>
</evidence>
<keyword evidence="3" id="KW-0444">Lipid biosynthesis</keyword>
<evidence type="ECO:0000256" key="6">
    <source>
        <dbReference type="ARBA" id="ARBA00022857"/>
    </source>
</evidence>
<dbReference type="InterPro" id="IPR036291">
    <property type="entry name" value="NAD(P)-bd_dom_sf"/>
</dbReference>
<evidence type="ECO:0000256" key="9">
    <source>
        <dbReference type="ARBA" id="ARBA00023140"/>
    </source>
</evidence>
<dbReference type="InterPro" id="IPR002347">
    <property type="entry name" value="SDR_fam"/>
</dbReference>
<feature type="region of interest" description="Disordered" evidence="21">
    <location>
        <begin position="435"/>
        <end position="463"/>
    </location>
</feature>
<comment type="function">
    <text evidence="11">Participates in chain elongation of fatty acids. Catalyzes the reduction of trans-2-enoyl-CoAs of varying chain lengths from 6:1 to 16:1, having maximum activity with 10:1 CoA. Has no 2,4-dienoyl-CoA reductase activity.</text>
</comment>
<evidence type="ECO:0000256" key="11">
    <source>
        <dbReference type="ARBA" id="ARBA00037124"/>
    </source>
</evidence>
<evidence type="ECO:0000256" key="1">
    <source>
        <dbReference type="ARBA" id="ARBA00004275"/>
    </source>
</evidence>
<evidence type="ECO:0000256" key="8">
    <source>
        <dbReference type="ARBA" id="ARBA00023098"/>
    </source>
</evidence>
<comment type="catalytic activity">
    <reaction evidence="20">
        <text>(2E)-octenoyl-CoA + NADPH + H(+) = octanoyl-CoA + NADP(+)</text>
        <dbReference type="Rhea" id="RHEA:44952"/>
        <dbReference type="ChEBI" id="CHEBI:15378"/>
        <dbReference type="ChEBI" id="CHEBI:57386"/>
        <dbReference type="ChEBI" id="CHEBI:57783"/>
        <dbReference type="ChEBI" id="CHEBI:58349"/>
        <dbReference type="ChEBI" id="CHEBI:62242"/>
    </reaction>
    <physiologicalReaction direction="left-to-right" evidence="20">
        <dbReference type="Rhea" id="RHEA:44953"/>
    </physiologicalReaction>
</comment>
<accession>A0A2P4WZF9</accession>
<dbReference type="PANTHER" id="PTHR24317:SF7">
    <property type="entry name" value="PEROXISOMAL TRANS-2-ENOYL-COA REDUCTASE"/>
    <property type="match status" value="1"/>
</dbReference>
<evidence type="ECO:0000256" key="10">
    <source>
        <dbReference type="ARBA" id="ARBA00023160"/>
    </source>
</evidence>
<keyword evidence="6" id="KW-0521">NADP</keyword>
<keyword evidence="4" id="KW-0597">Phosphoprotein</keyword>
<comment type="catalytic activity">
    <reaction evidence="16">
        <text>(2E)-tetradecenoyl-CoA + NADPH + H(+) = tetradecanoyl-CoA + NADP(+)</text>
        <dbReference type="Rhea" id="RHEA:44968"/>
        <dbReference type="ChEBI" id="CHEBI:15378"/>
        <dbReference type="ChEBI" id="CHEBI:57385"/>
        <dbReference type="ChEBI" id="CHEBI:57783"/>
        <dbReference type="ChEBI" id="CHEBI:58349"/>
        <dbReference type="ChEBI" id="CHEBI:61405"/>
    </reaction>
    <physiologicalReaction direction="left-to-right" evidence="16">
        <dbReference type="Rhea" id="RHEA:44969"/>
    </physiologicalReaction>
</comment>
<keyword evidence="9" id="KW-0576">Peroxisome</keyword>
<evidence type="ECO:0000256" key="7">
    <source>
        <dbReference type="ARBA" id="ARBA00023002"/>
    </source>
</evidence>
<comment type="caution">
    <text evidence="22">The sequence shown here is derived from an EMBL/GenBank/DDBJ whole genome shotgun (WGS) entry which is preliminary data.</text>
</comment>
<evidence type="ECO:0000256" key="17">
    <source>
        <dbReference type="ARBA" id="ARBA00049108"/>
    </source>
</evidence>
<evidence type="ECO:0000256" key="4">
    <source>
        <dbReference type="ARBA" id="ARBA00022553"/>
    </source>
</evidence>
<keyword evidence="23" id="KW-1185">Reference proteome</keyword>
<dbReference type="InterPro" id="IPR052388">
    <property type="entry name" value="Peroxisomal_t2-enoyl-CoA_red"/>
</dbReference>
<dbReference type="Gene3D" id="3.40.50.720">
    <property type="entry name" value="NAD(P)-binding Rossmann-like Domain"/>
    <property type="match status" value="1"/>
</dbReference>
<evidence type="ECO:0000313" key="22">
    <source>
        <dbReference type="EMBL" id="POM58689.1"/>
    </source>
</evidence>
<evidence type="ECO:0000256" key="15">
    <source>
        <dbReference type="ARBA" id="ARBA00047570"/>
    </source>
</evidence>
<keyword evidence="5" id="KW-0276">Fatty acid metabolism</keyword>
<feature type="compositionally biased region" description="Polar residues" evidence="21">
    <location>
        <begin position="453"/>
        <end position="463"/>
    </location>
</feature>
<organism evidence="22 23">
    <name type="scientific">Phytophthora palmivora</name>
    <dbReference type="NCBI Taxonomy" id="4796"/>
    <lineage>
        <taxon>Eukaryota</taxon>
        <taxon>Sar</taxon>
        <taxon>Stramenopiles</taxon>
        <taxon>Oomycota</taxon>
        <taxon>Peronosporomycetes</taxon>
        <taxon>Peronosporales</taxon>
        <taxon>Peronosporaceae</taxon>
        <taxon>Phytophthora</taxon>
    </lineage>
</organism>
<evidence type="ECO:0000256" key="20">
    <source>
        <dbReference type="ARBA" id="ARBA00049559"/>
    </source>
</evidence>
<dbReference type="GO" id="GO:0033306">
    <property type="term" value="P:phytol metabolic process"/>
    <property type="evidence" value="ECO:0007669"/>
    <property type="project" value="TreeGrafter"/>
</dbReference>
<sequence length="463" mass="49085">MESSMQKPTRNPSALSIYRPGLFNNKVAIVTGGGTGIGKSIAYELAFLGCTVVIASRNFERLKAAAVKIQADVKVANAASVGSVHAIACNIRNEDEVSNLVDETLAKFERVDFLVNNAGGQYRSLLEDVSPKGWQAVMNTNLNGTFLMIKKVYHAYMKEHGGSIVNIIIVLDKGNPCLAHSAAARAGIESLSKSLSVEWASSGITLNCVAPGIILSSGVENYPSGAEMFEYAAEKATAAKRMGSVEEVSASVLYYLSPAGAYVTGDTMHVDGGWHLMGPLLDVPEHENNRPYGTCKLASDLAILRKPNISIDAGNVLFVRFVRMKTSEEQGLSLFPGTEFETCPMLAMALAMLMQTAPSTDVIDNLPEMQDQAAITLSPDVPLLDILDHPVDTTGLGAPSAAGVEKTPTVYSHVNRVLDRIAAVSSVTAALTSHSFRRGGGHNTPMVAANSRRGGSSTEAPGT</sequence>
<gene>
    <name evidence="22" type="ORF">PHPALM_36631</name>
</gene>
<reference evidence="22 23" key="1">
    <citation type="journal article" date="2017" name="Genome Biol. Evol.">
        <title>Phytophthora megakarya and P. palmivora, closely related causal agents of cacao black pod rot, underwent increases in genome sizes and gene numbers by different mechanisms.</title>
        <authorList>
            <person name="Ali S.S."/>
            <person name="Shao J."/>
            <person name="Lary D.J."/>
            <person name="Kronmiller B."/>
            <person name="Shen D."/>
            <person name="Strem M.D."/>
            <person name="Amoako-Attah I."/>
            <person name="Akrofi A.Y."/>
            <person name="Begoude B.A."/>
            <person name="Ten Hoopen G.M."/>
            <person name="Coulibaly K."/>
            <person name="Kebe B.I."/>
            <person name="Melnick R.L."/>
            <person name="Guiltinan M.J."/>
            <person name="Tyler B.M."/>
            <person name="Meinhardt L.W."/>
            <person name="Bailey B.A."/>
        </authorList>
    </citation>
    <scope>NUCLEOTIDE SEQUENCE [LARGE SCALE GENOMIC DNA]</scope>
    <source>
        <strain evidence="23">sbr112.9</strain>
    </source>
</reference>
<proteinExistence type="predicted"/>
<keyword evidence="7" id="KW-0560">Oxidoreductase</keyword>
<evidence type="ECO:0000256" key="3">
    <source>
        <dbReference type="ARBA" id="ARBA00022516"/>
    </source>
</evidence>
<dbReference type="FunFam" id="3.40.50.720:FF:000084">
    <property type="entry name" value="Short-chain dehydrogenase reductase"/>
    <property type="match status" value="1"/>
</dbReference>
<keyword evidence="10" id="KW-0275">Fatty acid biosynthesis</keyword>
<evidence type="ECO:0000256" key="5">
    <source>
        <dbReference type="ARBA" id="ARBA00022832"/>
    </source>
</evidence>
<dbReference type="SUPFAM" id="SSF51735">
    <property type="entry name" value="NAD(P)-binding Rossmann-fold domains"/>
    <property type="match status" value="1"/>
</dbReference>
<comment type="catalytic activity">
    <reaction evidence="18">
        <text>a (2E)-enoyl-CoA + NADPH + H(+) = a 2,3-saturated acyl-CoA + NADP(+)</text>
        <dbReference type="Rhea" id="RHEA:33763"/>
        <dbReference type="ChEBI" id="CHEBI:15378"/>
        <dbReference type="ChEBI" id="CHEBI:57783"/>
        <dbReference type="ChEBI" id="CHEBI:58349"/>
        <dbReference type="ChEBI" id="CHEBI:58856"/>
        <dbReference type="ChEBI" id="CHEBI:65111"/>
        <dbReference type="EC" id="1.3.1.38"/>
    </reaction>
    <physiologicalReaction direction="left-to-right" evidence="18">
        <dbReference type="Rhea" id="RHEA:33764"/>
    </physiologicalReaction>
</comment>
<dbReference type="PRINTS" id="PR00081">
    <property type="entry name" value="GDHRDH"/>
</dbReference>
<dbReference type="EC" id="1.3.1.38" evidence="13"/>
<comment type="subunit">
    <text evidence="12">Interacts with PEX5, probably required to target it into peroxisomes.</text>
</comment>
<dbReference type="GO" id="GO:0019166">
    <property type="term" value="F:trans-2-enoyl-CoA reductase (NADPH) activity"/>
    <property type="evidence" value="ECO:0007669"/>
    <property type="project" value="UniProtKB-EC"/>
</dbReference>
<dbReference type="PANTHER" id="PTHR24317">
    <property type="entry name" value="PEROXISOMAL TRANS-2-ENOYL-COA REDUCTASE"/>
    <property type="match status" value="1"/>
</dbReference>
<evidence type="ECO:0000256" key="16">
    <source>
        <dbReference type="ARBA" id="ARBA00048686"/>
    </source>
</evidence>
<evidence type="ECO:0000256" key="14">
    <source>
        <dbReference type="ARBA" id="ARBA00041063"/>
    </source>
</evidence>
<comment type="subcellular location">
    <subcellularLocation>
        <location evidence="1">Peroxisome</location>
    </subcellularLocation>
</comment>
<dbReference type="GO" id="GO:0005777">
    <property type="term" value="C:peroxisome"/>
    <property type="evidence" value="ECO:0007669"/>
    <property type="project" value="UniProtKB-SubCell"/>
</dbReference>
<keyword evidence="8" id="KW-0443">Lipid metabolism</keyword>
<dbReference type="EMBL" id="NCKW01020176">
    <property type="protein sequence ID" value="POM58689.1"/>
    <property type="molecule type" value="Genomic_DNA"/>
</dbReference>
<dbReference type="Pfam" id="PF13561">
    <property type="entry name" value="adh_short_C2"/>
    <property type="match status" value="1"/>
</dbReference>
<evidence type="ECO:0000256" key="18">
    <source>
        <dbReference type="ARBA" id="ARBA00049251"/>
    </source>
</evidence>
<protein>
    <recommendedName>
        <fullName evidence="14">Peroxisomal trans-2-enoyl-CoA reductase</fullName>
        <ecNumber evidence="13">1.3.1.38</ecNumber>
    </recommendedName>
</protein>
<evidence type="ECO:0000256" key="2">
    <source>
        <dbReference type="ARBA" id="ARBA00005189"/>
    </source>
</evidence>
<evidence type="ECO:0000313" key="23">
    <source>
        <dbReference type="Proteomes" id="UP000237271"/>
    </source>
</evidence>